<dbReference type="SUPFAM" id="SSF63446">
    <property type="entry name" value="Type I dockerin domain"/>
    <property type="match status" value="1"/>
</dbReference>
<keyword evidence="2" id="KW-1185">Reference proteome</keyword>
<evidence type="ECO:0000313" key="2">
    <source>
        <dbReference type="Proteomes" id="UP001158067"/>
    </source>
</evidence>
<comment type="caution">
    <text evidence="1">The sequence shown here is derived from an EMBL/GenBank/DDBJ whole genome shotgun (WGS) entry which is preliminary data.</text>
</comment>
<accession>A0ABY1PWT4</accession>
<dbReference type="EMBL" id="FXUG01000003">
    <property type="protein sequence ID" value="SMP51003.1"/>
    <property type="molecule type" value="Genomic_DNA"/>
</dbReference>
<dbReference type="CDD" id="cd14256">
    <property type="entry name" value="Dockerin_I"/>
    <property type="match status" value="1"/>
</dbReference>
<dbReference type="Pfam" id="PF00404">
    <property type="entry name" value="Dockerin_1"/>
    <property type="match status" value="1"/>
</dbReference>
<evidence type="ECO:0000313" key="1">
    <source>
        <dbReference type="EMBL" id="SMP51003.1"/>
    </source>
</evidence>
<dbReference type="InterPro" id="IPR002105">
    <property type="entry name" value="Dockerin_1_rpt"/>
</dbReference>
<proteinExistence type="predicted"/>
<dbReference type="RefSeq" id="WP_283432002.1">
    <property type="nucleotide sequence ID" value="NZ_FXUG01000003.1"/>
</dbReference>
<gene>
    <name evidence="1" type="ORF">SAMN06265222_103205</name>
</gene>
<dbReference type="Proteomes" id="UP001158067">
    <property type="component" value="Unassembled WGS sequence"/>
</dbReference>
<sequence>MMIEALESRALLAADSCVDMSLYQQLDVNDDDAVSAVDALQVINRLNANDSGILAPAEDPVDVNRDGAVTALDALLIINAIAYGEIQPIHLVNDTAPGNSINRDRVTADLTLAGTVCWPSDLPETDRMLSIIANDAGGQEKIIPISSSLIVDDYFQISGGGLSSKLRPNTSVPAFEANLQLVVGQTNLPATQRNVVAELGVIFDMKDPEVAVPTSIGVSDEYFRFAILDGLNLTQQTLQSLRVRFEGSMEPIEVVGELDFQSKTYRTEVSVPIRVHDEATSVMVLIDAVLEDVAGNVTQLSIREPISIQPESSGPETTVLADWRDLVAQAGQAFDLSRPSVNPRQVVTGKVDIPNGHLSSVLTLQANESSGELSKETQLNRVDYDPAAGTLQWTVDDHVVSGPIELNDYNVRSDYRQLISDLQIVPSVWQVTPDVVNSWGYWDIHDANLAGIDMELGGFRYRFLDDSANLPETITREETDAWDILRDDYVVPITGFRPIQIAGADGVSEFGELPFANLPESTNEFSVRPNESILLVGGGDLIQFDFVTAVETGRVPVADLLDSLTEGAVEFANANWIERIYPQSLETITPRIEYFDVANAPQSGDVWIVRSQSWMGIENELVIDGQTLLPLGRIKIASPFLSSQRWTSYATDTDGLVSMEIEATGERWRTIDLTTGELLSSGNLPNPGDSPRAIESDSNINPLITNGATPSLSWQFQWDRTFVYWDANHQSFVLWGSAVRSLVDLSSGATRQSEVDAVYLFDSTNEIFQVALPSQSLDDKLALNGTSVTAEGKLYWSSDHSQNVIARQQIPEILLYSDSPDTDVTIDLGRLGFVADLGEPHDPTLPSVNTDQNFRLYGKNLGYDSAIGARVEWRSYVAGDWGFGSDSVAIRPIEIASDGHWADYKISGIGAYSDFVLIASGQSIPIEHVPSIVPNLNDIVGPTQLSQFQKVGIGTSYRLWVDGTLVDSCQESLTEDSCRISGEHGGLLVTSSVEIETPQGRHRFELPPVVESEAQDRPWTIDGIESFEPRFGGQVSYAGIRANQVLAGSEVSLSVTAPEDWITEQATSGRSTSVLVHLLPDQPRSDGRSLLSVSGTYLDGLVRFTLPPSFAGGRVQVEPKEAEYGGAHEFQFRLELAPTIIGQVGDSRLADSTVLLAGHDLNEGEWTIDGLPAISRPGPFLTIQHLPTVEIIVPNGVSEGVLQFDQVLTTMTSPPILPWWVGEMPQVDSVDFAYPSLPSVSYQGRVDFVVGEFGEANLTESGDYIKTRTLQNDWVSSGHLKAIASDSDSSILVGNLLVSELQTSLFGTDGSHSLHLLPVVAEVAAIHTFEESLHRSDPDIRQRISIITAPNSSSPPPFEVNWGEQSWEQGQFDGRYVRRLIDRYPESNYGESEDTVTLLGPSLSDLLWDKYVFDRDSRTSPQLASFNLPELPAGEIRLKSIWGVSSFEFAELPEVRSRVEATVAASGTPADPSLPSVNVGQLIDLPAEFRNRGDNLFFDRIPLASDVINRATWTMAESTIYHFNDIDSHDAVPYVELRVPHDAVTGQIRLGLFGEEIPIQIIPTVLVGGNSVFFTGGQVGDTLRLGQHSIELTGIDIELGYVTIDFDLQRFADVDVSQFSGNVQLISSGGSSEEIPMLTILLSIEPIAPPEMLPSGIPLYRPGDRVLIHAINLHSNGRLGLLDVGDAGAIRYTSGNAGPVQVSDVDANEFEWEIPSFFYGRLIQLEVHHGSSGWVAAPSLLEDVFVIQPNQ</sequence>
<dbReference type="InterPro" id="IPR036439">
    <property type="entry name" value="Dockerin_dom_sf"/>
</dbReference>
<protein>
    <submittedName>
        <fullName evidence="1">Dockerin type I repeat-containing protein</fullName>
    </submittedName>
</protein>
<reference evidence="1 2" key="1">
    <citation type="submission" date="2017-05" db="EMBL/GenBank/DDBJ databases">
        <authorList>
            <person name="Varghese N."/>
            <person name="Submissions S."/>
        </authorList>
    </citation>
    <scope>NUCLEOTIDE SEQUENCE [LARGE SCALE GENOMIC DNA]</scope>
    <source>
        <strain evidence="1 2">DSM 25457</strain>
    </source>
</reference>
<organism evidence="1 2">
    <name type="scientific">Neorhodopirellula lusitana</name>
    <dbReference type="NCBI Taxonomy" id="445327"/>
    <lineage>
        <taxon>Bacteria</taxon>
        <taxon>Pseudomonadati</taxon>
        <taxon>Planctomycetota</taxon>
        <taxon>Planctomycetia</taxon>
        <taxon>Pirellulales</taxon>
        <taxon>Pirellulaceae</taxon>
        <taxon>Neorhodopirellula</taxon>
    </lineage>
</organism>
<name>A0ABY1PWT4_9BACT</name>